<dbReference type="Proteomes" id="UP000267096">
    <property type="component" value="Unassembled WGS sequence"/>
</dbReference>
<reference evidence="3" key="1">
    <citation type="submission" date="2017-02" db="UniProtKB">
        <authorList>
            <consortium name="WormBaseParasite"/>
        </authorList>
    </citation>
    <scope>IDENTIFICATION</scope>
</reference>
<accession>A0A0M3KJC0</accession>
<evidence type="ECO:0000313" key="1">
    <source>
        <dbReference type="EMBL" id="VDK77123.1"/>
    </source>
</evidence>
<dbReference type="EMBL" id="UYRR01039674">
    <property type="protein sequence ID" value="VDK77123.1"/>
    <property type="molecule type" value="Genomic_DNA"/>
</dbReference>
<dbReference type="PANTHER" id="PTHR21696:SF2">
    <property type="entry name" value="PROTEIN UNC-79 HOMOLOG"/>
    <property type="match status" value="1"/>
</dbReference>
<dbReference type="OrthoDB" id="6270916at2759"/>
<name>A0A0M3KJC0_ANISI</name>
<evidence type="ECO:0000313" key="3">
    <source>
        <dbReference type="WBParaSite" id="ASIM_0002109301-mRNA-1"/>
    </source>
</evidence>
<reference evidence="1 2" key="2">
    <citation type="submission" date="2018-11" db="EMBL/GenBank/DDBJ databases">
        <authorList>
            <consortium name="Pathogen Informatics"/>
        </authorList>
    </citation>
    <scope>NUCLEOTIDE SEQUENCE [LARGE SCALE GENOMIC DNA]</scope>
</reference>
<protein>
    <submittedName>
        <fullName evidence="3">Zinc finger protein</fullName>
    </submittedName>
</protein>
<organism evidence="3">
    <name type="scientific">Anisakis simplex</name>
    <name type="common">Herring worm</name>
    <dbReference type="NCBI Taxonomy" id="6269"/>
    <lineage>
        <taxon>Eukaryota</taxon>
        <taxon>Metazoa</taxon>
        <taxon>Ecdysozoa</taxon>
        <taxon>Nematoda</taxon>
        <taxon>Chromadorea</taxon>
        <taxon>Rhabditida</taxon>
        <taxon>Spirurina</taxon>
        <taxon>Ascaridomorpha</taxon>
        <taxon>Ascaridoidea</taxon>
        <taxon>Anisakidae</taxon>
        <taxon>Anisakis</taxon>
        <taxon>Anisakis simplex complex</taxon>
    </lineage>
</organism>
<sequence length="242" mass="27044">MNEIGVHEISALTEHIFSTCANLLQNHFARGEHTCNNPEMDGFLDCSACQQAAFVYQTVTQLVEQLCPKQQMRIAVQVDEFQTASVLVEEEQSCEFVGVLPTEEVETAMAQATTLTETDLGHETCQVVTSALVESVKGTSSIQPSTHRHHSEFWDTSVGRFRFTIANLPPQLRLINAILTVRCQPCHPVFSSFLTKHFHSPIQLNPAAVCTSCSLYRLFHLHAFRISILNLTQMCNSSCYPL</sequence>
<dbReference type="AlphaFoldDB" id="A0A0M3KJC0"/>
<gene>
    <name evidence="1" type="ORF">ASIM_LOCUS20467</name>
</gene>
<evidence type="ECO:0000313" key="2">
    <source>
        <dbReference type="Proteomes" id="UP000267096"/>
    </source>
</evidence>
<dbReference type="WBParaSite" id="ASIM_0002109301-mRNA-1">
    <property type="protein sequence ID" value="ASIM_0002109301-mRNA-1"/>
    <property type="gene ID" value="ASIM_0002109301"/>
</dbReference>
<proteinExistence type="predicted"/>
<keyword evidence="2" id="KW-1185">Reference proteome</keyword>
<dbReference type="InterPro" id="IPR024855">
    <property type="entry name" value="UNC79"/>
</dbReference>
<dbReference type="PANTHER" id="PTHR21696">
    <property type="entry name" value="PROTEIN UNC-79 HOMOLOG"/>
    <property type="match status" value="1"/>
</dbReference>